<evidence type="ECO:0000256" key="1">
    <source>
        <dbReference type="SAM" id="MobiDB-lite"/>
    </source>
</evidence>
<sequence>MRNKAFHLLDVFIGDLPQLSAAHHHMKAQRHLGKMGGKIDLEFVQSTKCGQMGADKGPPIQQDVAHHTPEGQPAILNCQRAV</sequence>
<evidence type="ECO:0000313" key="2">
    <source>
        <dbReference type="EMBL" id="MPN64159.1"/>
    </source>
</evidence>
<proteinExistence type="predicted"/>
<protein>
    <submittedName>
        <fullName evidence="2">Uncharacterized protein</fullName>
    </submittedName>
</protein>
<feature type="region of interest" description="Disordered" evidence="1">
    <location>
        <begin position="50"/>
        <end position="82"/>
    </location>
</feature>
<dbReference type="EMBL" id="VSSQ01144637">
    <property type="protein sequence ID" value="MPN64159.1"/>
    <property type="molecule type" value="Genomic_DNA"/>
</dbReference>
<comment type="caution">
    <text evidence="2">The sequence shown here is derived from an EMBL/GenBank/DDBJ whole genome shotgun (WGS) entry which is preliminary data.</text>
</comment>
<gene>
    <name evidence="2" type="ORF">SDC9_211930</name>
</gene>
<name>A0A645JN25_9ZZZZ</name>
<dbReference type="AlphaFoldDB" id="A0A645JN25"/>
<accession>A0A645JN25</accession>
<organism evidence="2">
    <name type="scientific">bioreactor metagenome</name>
    <dbReference type="NCBI Taxonomy" id="1076179"/>
    <lineage>
        <taxon>unclassified sequences</taxon>
        <taxon>metagenomes</taxon>
        <taxon>ecological metagenomes</taxon>
    </lineage>
</organism>
<reference evidence="2" key="1">
    <citation type="submission" date="2019-08" db="EMBL/GenBank/DDBJ databases">
        <authorList>
            <person name="Kucharzyk K."/>
            <person name="Murdoch R.W."/>
            <person name="Higgins S."/>
            <person name="Loffler F."/>
        </authorList>
    </citation>
    <scope>NUCLEOTIDE SEQUENCE</scope>
</reference>